<keyword evidence="8 17" id="KW-0378">Hydrolase</keyword>
<evidence type="ECO:0000313" key="17">
    <source>
        <dbReference type="EMBL" id="KAK6914352.1"/>
    </source>
</evidence>
<evidence type="ECO:0000256" key="1">
    <source>
        <dbReference type="ARBA" id="ARBA00000382"/>
    </source>
</evidence>
<protein>
    <recommendedName>
        <fullName evidence="4">glucan endo-1,3-beta-D-glucosidase</fullName>
        <ecNumber evidence="4">3.2.1.39</ecNumber>
    </recommendedName>
</protein>
<keyword evidence="18" id="KW-1185">Reference proteome</keyword>
<dbReference type="InterPro" id="IPR044965">
    <property type="entry name" value="Glyco_hydro_17_plant"/>
</dbReference>
<dbReference type="Pfam" id="PF00332">
    <property type="entry name" value="Glyco_hydro_17"/>
    <property type="match status" value="1"/>
</dbReference>
<dbReference type="SMART" id="SM00768">
    <property type="entry name" value="X8"/>
    <property type="match status" value="1"/>
</dbReference>
<evidence type="ECO:0000313" key="16">
    <source>
        <dbReference type="EMBL" id="KAK6914349.1"/>
    </source>
</evidence>
<keyword evidence="6" id="KW-0336">GPI-anchor</keyword>
<keyword evidence="11" id="KW-0325">Glycoprotein</keyword>
<comment type="similarity">
    <text evidence="3 14">Belongs to the glycosyl hydrolase 17 family.</text>
</comment>
<comment type="caution">
    <text evidence="17">The sequence shown here is derived from an EMBL/GenBank/DDBJ whole genome shotgun (WGS) entry which is preliminary data.</text>
</comment>
<evidence type="ECO:0000256" key="2">
    <source>
        <dbReference type="ARBA" id="ARBA00004609"/>
    </source>
</evidence>
<dbReference type="Proteomes" id="UP001370490">
    <property type="component" value="Unassembled WGS sequence"/>
</dbReference>
<dbReference type="GO" id="GO:0005975">
    <property type="term" value="P:carbohydrate metabolic process"/>
    <property type="evidence" value="ECO:0007669"/>
    <property type="project" value="InterPro"/>
</dbReference>
<name>A0AAN8UR79_9MAGN</name>
<feature type="domain" description="X8" evidence="15">
    <location>
        <begin position="358"/>
        <end position="443"/>
    </location>
</feature>
<dbReference type="Pfam" id="PF07983">
    <property type="entry name" value="X8"/>
    <property type="match status" value="1"/>
</dbReference>
<dbReference type="InterPro" id="IPR012946">
    <property type="entry name" value="X8"/>
</dbReference>
<keyword evidence="9" id="KW-0472">Membrane</keyword>
<comment type="catalytic activity">
    <reaction evidence="1">
        <text>Hydrolysis of (1-&gt;3)-beta-D-glucosidic linkages in (1-&gt;3)-beta-D-glucans.</text>
        <dbReference type="EC" id="3.2.1.39"/>
    </reaction>
</comment>
<evidence type="ECO:0000256" key="4">
    <source>
        <dbReference type="ARBA" id="ARBA00012780"/>
    </source>
</evidence>
<evidence type="ECO:0000256" key="3">
    <source>
        <dbReference type="ARBA" id="ARBA00008773"/>
    </source>
</evidence>
<reference evidence="17 18" key="1">
    <citation type="submission" date="2023-12" db="EMBL/GenBank/DDBJ databases">
        <title>A high-quality genome assembly for Dillenia turbinata (Dilleniales).</title>
        <authorList>
            <person name="Chanderbali A."/>
        </authorList>
    </citation>
    <scope>NUCLEOTIDE SEQUENCE [LARGE SCALE GENOMIC DNA]</scope>
    <source>
        <strain evidence="17">LSX21</strain>
        <tissue evidence="17">Leaf</tissue>
    </source>
</reference>
<evidence type="ECO:0000256" key="6">
    <source>
        <dbReference type="ARBA" id="ARBA00022622"/>
    </source>
</evidence>
<dbReference type="Gene3D" id="3.20.20.80">
    <property type="entry name" value="Glycosidases"/>
    <property type="match status" value="1"/>
</dbReference>
<evidence type="ECO:0000256" key="11">
    <source>
        <dbReference type="ARBA" id="ARBA00023180"/>
    </source>
</evidence>
<dbReference type="InterPro" id="IPR000490">
    <property type="entry name" value="Glyco_hydro_17"/>
</dbReference>
<feature type="non-terminal residue" evidence="17">
    <location>
        <position position="1"/>
    </location>
</feature>
<dbReference type="SUPFAM" id="SSF51445">
    <property type="entry name" value="(Trans)glycosidases"/>
    <property type="match status" value="1"/>
</dbReference>
<keyword evidence="10" id="KW-1015">Disulfide bond</keyword>
<evidence type="ECO:0000256" key="9">
    <source>
        <dbReference type="ARBA" id="ARBA00023136"/>
    </source>
</evidence>
<dbReference type="FunFam" id="3.20.20.80:FF:000005">
    <property type="entry name" value="Glucan endo-1,3-beta-glucosidase 14"/>
    <property type="match status" value="1"/>
</dbReference>
<keyword evidence="5" id="KW-1003">Cell membrane</keyword>
<evidence type="ECO:0000259" key="15">
    <source>
        <dbReference type="SMART" id="SM00768"/>
    </source>
</evidence>
<dbReference type="GO" id="GO:0042973">
    <property type="term" value="F:glucan endo-1,3-beta-D-glucosidase activity"/>
    <property type="evidence" value="ECO:0007669"/>
    <property type="project" value="UniProtKB-EC"/>
</dbReference>
<evidence type="ECO:0000256" key="12">
    <source>
        <dbReference type="ARBA" id="ARBA00023288"/>
    </source>
</evidence>
<gene>
    <name evidence="16" type="ORF">RJ641_021670</name>
    <name evidence="17" type="ORF">RJ641_021673</name>
</gene>
<keyword evidence="13" id="KW-0326">Glycosidase</keyword>
<dbReference type="FunFam" id="1.20.58.1040:FF:000001">
    <property type="entry name" value="Glucan endo-1,3-beta-glucosidase 4"/>
    <property type="match status" value="1"/>
</dbReference>
<evidence type="ECO:0000256" key="5">
    <source>
        <dbReference type="ARBA" id="ARBA00022475"/>
    </source>
</evidence>
<proteinExistence type="inferred from homology"/>
<evidence type="ECO:0000313" key="18">
    <source>
        <dbReference type="Proteomes" id="UP001370490"/>
    </source>
</evidence>
<dbReference type="GO" id="GO:0005886">
    <property type="term" value="C:plasma membrane"/>
    <property type="evidence" value="ECO:0007669"/>
    <property type="project" value="UniProtKB-SubCell"/>
</dbReference>
<dbReference type="EMBL" id="JBAMMX010000026">
    <property type="protein sequence ID" value="KAK6914349.1"/>
    <property type="molecule type" value="Genomic_DNA"/>
</dbReference>
<evidence type="ECO:0000256" key="14">
    <source>
        <dbReference type="RuleBase" id="RU004335"/>
    </source>
</evidence>
<comment type="subcellular location">
    <subcellularLocation>
        <location evidence="2">Cell membrane</location>
        <topology evidence="2">Lipid-anchor</topology>
        <topology evidence="2">GPI-anchor</topology>
    </subcellularLocation>
</comment>
<evidence type="ECO:0000256" key="10">
    <source>
        <dbReference type="ARBA" id="ARBA00023157"/>
    </source>
</evidence>
<organism evidence="17 18">
    <name type="scientific">Dillenia turbinata</name>
    <dbReference type="NCBI Taxonomy" id="194707"/>
    <lineage>
        <taxon>Eukaryota</taxon>
        <taxon>Viridiplantae</taxon>
        <taxon>Streptophyta</taxon>
        <taxon>Embryophyta</taxon>
        <taxon>Tracheophyta</taxon>
        <taxon>Spermatophyta</taxon>
        <taxon>Magnoliopsida</taxon>
        <taxon>eudicotyledons</taxon>
        <taxon>Gunneridae</taxon>
        <taxon>Pentapetalae</taxon>
        <taxon>Dilleniales</taxon>
        <taxon>Dilleniaceae</taxon>
        <taxon>Dillenia</taxon>
    </lineage>
</organism>
<evidence type="ECO:0000256" key="13">
    <source>
        <dbReference type="ARBA" id="ARBA00023295"/>
    </source>
</evidence>
<evidence type="ECO:0000256" key="8">
    <source>
        <dbReference type="ARBA" id="ARBA00022801"/>
    </source>
</evidence>
<dbReference type="GO" id="GO:0009506">
    <property type="term" value="C:plasmodesma"/>
    <property type="evidence" value="ECO:0007669"/>
    <property type="project" value="UniProtKB-ARBA"/>
</dbReference>
<evidence type="ECO:0000256" key="7">
    <source>
        <dbReference type="ARBA" id="ARBA00022729"/>
    </source>
</evidence>
<dbReference type="Gene3D" id="1.20.58.1040">
    <property type="match status" value="1"/>
</dbReference>
<dbReference type="EC" id="3.2.1.39" evidence="4"/>
<keyword evidence="7" id="KW-0732">Signal</keyword>
<keyword evidence="12" id="KW-0449">Lipoprotein</keyword>
<dbReference type="EMBL" id="JBAMMX010000026">
    <property type="protein sequence ID" value="KAK6914352.1"/>
    <property type="molecule type" value="Genomic_DNA"/>
</dbReference>
<accession>A0AAN8UR79</accession>
<dbReference type="AlphaFoldDB" id="A0AAN8UR79"/>
<dbReference type="GO" id="GO:0098552">
    <property type="term" value="C:side of membrane"/>
    <property type="evidence" value="ECO:0007669"/>
    <property type="project" value="UniProtKB-KW"/>
</dbReference>
<dbReference type="InterPro" id="IPR017853">
    <property type="entry name" value="GH"/>
</dbReference>
<dbReference type="PANTHER" id="PTHR32227">
    <property type="entry name" value="GLUCAN ENDO-1,3-BETA-GLUCOSIDASE BG1-RELATED-RELATED"/>
    <property type="match status" value="1"/>
</dbReference>
<sequence>AVESISNRIGVNYGRLGNNLLSPYQSIELIKSTKAGRVKLYDANPEILKLLAGTKIRVAIMVSNQQINEIASSQDFADKWVIENVHPYYPQTLIRYLLVGNEVLSYNTRRDREIWYNLVPAMQNIKNSLNKNYIRNIKIGTPFAMDVLETAFPPSNGTFRSDITKHVILPLLDFLNRTRSYFFIDVYPYFPWSENSRSISIDYALFEGNATYKDTGSGLVYTNLLDQMLDSIYSAMEKLGFPHIRIVISETGWPHEGDIDQHGANVYNAATYNRNLVKKMTAEPPSGTPSRPGAAIPTFIFSLYDENQKRGPGTERHWGLFHPEGTPVYEIDLTGKRDLGDYEKLPLPRNNDPYRGKIWCVAVRDANVTLLEQALSYACSQGKGTCDALAPGKACYEPVWLPWHASYAFSSYWSRQRNHGATCYFGGLAIQTTRDPSRGSCKVPSVTV</sequence>